<proteinExistence type="predicted"/>
<dbReference type="EMBL" id="SJDL01000002">
    <property type="protein sequence ID" value="TBW59168.1"/>
    <property type="molecule type" value="Genomic_DNA"/>
</dbReference>
<evidence type="ECO:0000313" key="2">
    <source>
        <dbReference type="EMBL" id="TBW59168.1"/>
    </source>
</evidence>
<accession>A0ABY1ZQD6</accession>
<evidence type="ECO:0000313" key="3">
    <source>
        <dbReference type="Proteomes" id="UP000313645"/>
    </source>
</evidence>
<dbReference type="InterPro" id="IPR010794">
    <property type="entry name" value="MalM"/>
</dbReference>
<dbReference type="Proteomes" id="UP000313645">
    <property type="component" value="Unassembled WGS sequence"/>
</dbReference>
<gene>
    <name evidence="2" type="ORF">EZI54_02330</name>
</gene>
<dbReference type="RefSeq" id="WP_131478618.1">
    <property type="nucleotide sequence ID" value="NZ_SJDL01000002.1"/>
</dbReference>
<reference evidence="2 3" key="1">
    <citation type="submission" date="2019-02" db="EMBL/GenBank/DDBJ databases">
        <title>Marinobacter halodurans sp. nov., a marine bacterium isolated from sea tidal flat.</title>
        <authorList>
            <person name="Yoo Y."/>
            <person name="Lee D.W."/>
            <person name="Kim B.S."/>
            <person name="Kim J.-J."/>
        </authorList>
    </citation>
    <scope>NUCLEOTIDE SEQUENCE [LARGE SCALE GENOMIC DNA]</scope>
    <source>
        <strain evidence="2 3">YJ-S3-2</strain>
    </source>
</reference>
<evidence type="ECO:0008006" key="4">
    <source>
        <dbReference type="Google" id="ProtNLM"/>
    </source>
</evidence>
<sequence>MATVRHRPGLFLGICLGMVVSVGHAEDRYFTWVDEQGRVHSSVIRESENPVEKRAEAVKARKQAAGEPAGTAEASPSKPVAATQEPPPVPIVDPTAVDDRREAASRPAEPPPGPVAPLADPKVDPTTEPARVADEAAKAVAPEGVSSGQSGESQRAPAVSGNDSEYNLDNYPDGDELAKRGFIREGDPLPYYTWRDASGQVRVDYYRPEPGFEKPARGRPAPRLSAAMVIDGRSPASSRKANPETLAVLGIDWTETLLQSWQEHCCEDLPVKDPVAWDDSREFQVELDDMAPEFGFSTGSSVYRLVRLPSASESGAFVMQVRSYEDHGVFLPTLVFLGRDMQTRRMVTELVYDYSPENWHRHGYLEARVPVFPDHGDRWLLIMSRGDDQAGQTVLEADGAPQVIRHTARGLVSLAQLGG</sequence>
<name>A0ABY1ZQD6_9GAMM</name>
<comment type="caution">
    <text evidence="2">The sequence shown here is derived from an EMBL/GenBank/DDBJ whole genome shotgun (WGS) entry which is preliminary data.</text>
</comment>
<keyword evidence="3" id="KW-1185">Reference proteome</keyword>
<evidence type="ECO:0000256" key="1">
    <source>
        <dbReference type="SAM" id="MobiDB-lite"/>
    </source>
</evidence>
<protein>
    <recommendedName>
        <fullName evidence="4">DUF4124 domain-containing protein</fullName>
    </recommendedName>
</protein>
<organism evidence="2 3">
    <name type="scientific">Marinobacter halodurans</name>
    <dbReference type="NCBI Taxonomy" id="2528979"/>
    <lineage>
        <taxon>Bacteria</taxon>
        <taxon>Pseudomonadati</taxon>
        <taxon>Pseudomonadota</taxon>
        <taxon>Gammaproteobacteria</taxon>
        <taxon>Pseudomonadales</taxon>
        <taxon>Marinobacteraceae</taxon>
        <taxon>Marinobacter</taxon>
    </lineage>
</organism>
<feature type="compositionally biased region" description="Basic and acidic residues" evidence="1">
    <location>
        <begin position="121"/>
        <end position="137"/>
    </location>
</feature>
<feature type="compositionally biased region" description="Basic and acidic residues" evidence="1">
    <location>
        <begin position="43"/>
        <end position="59"/>
    </location>
</feature>
<feature type="compositionally biased region" description="Low complexity" evidence="1">
    <location>
        <begin position="138"/>
        <end position="154"/>
    </location>
</feature>
<feature type="region of interest" description="Disordered" evidence="1">
    <location>
        <begin position="43"/>
        <end position="171"/>
    </location>
</feature>
<dbReference type="Pfam" id="PF07148">
    <property type="entry name" value="MalM"/>
    <property type="match status" value="1"/>
</dbReference>